<evidence type="ECO:0000313" key="2">
    <source>
        <dbReference type="Proteomes" id="UP000094936"/>
    </source>
</evidence>
<comment type="caution">
    <text evidence="1">The sequence shown here is derived from an EMBL/GenBank/DDBJ whole genome shotgun (WGS) entry which is preliminary data.</text>
</comment>
<accession>A0A1C3E9I0</accession>
<dbReference type="Proteomes" id="UP000094936">
    <property type="component" value="Unassembled WGS sequence"/>
</dbReference>
<protein>
    <submittedName>
        <fullName evidence="1">Uncharacterized protein</fullName>
    </submittedName>
</protein>
<dbReference type="STRING" id="1080227.A8L45_21490"/>
<dbReference type="RefSeq" id="WP_068905408.1">
    <property type="nucleotide sequence ID" value="NZ_JBHUIF010000013.1"/>
</dbReference>
<name>A0A1C3E9I0_9GAMM</name>
<dbReference type="AlphaFoldDB" id="A0A1C3E9I0"/>
<organism evidence="1 2">
    <name type="scientific">Veronia pacifica</name>
    <dbReference type="NCBI Taxonomy" id="1080227"/>
    <lineage>
        <taxon>Bacteria</taxon>
        <taxon>Pseudomonadati</taxon>
        <taxon>Pseudomonadota</taxon>
        <taxon>Gammaproteobacteria</taxon>
        <taxon>Vibrionales</taxon>
        <taxon>Vibrionaceae</taxon>
        <taxon>Veronia</taxon>
    </lineage>
</organism>
<gene>
    <name evidence="1" type="ORF">A8L45_21490</name>
</gene>
<keyword evidence="2" id="KW-1185">Reference proteome</keyword>
<reference evidence="1 2" key="1">
    <citation type="submission" date="2016-05" db="EMBL/GenBank/DDBJ databases">
        <title>Genomic Taxonomy of the Vibrionaceae.</title>
        <authorList>
            <person name="Gomez-Gil B."/>
            <person name="Enciso-Ibarra J."/>
        </authorList>
    </citation>
    <scope>NUCLEOTIDE SEQUENCE [LARGE SCALE GENOMIC DNA]</scope>
    <source>
        <strain evidence="1 2">CAIM 1920</strain>
    </source>
</reference>
<dbReference type="OrthoDB" id="6497344at2"/>
<proteinExistence type="predicted"/>
<sequence length="104" mass="12201">MNTLQQLQTAGRVTDKTTLGRTILVTYGEQWHTLRSIEKYIRQRFGHADTQPTISARLRDVKKRYSRELTLQKRSERINNKNVWFYRIVSVTQPTHTAPTKEAA</sequence>
<dbReference type="EMBL" id="LYBM01000061">
    <property type="protein sequence ID" value="ODA29876.1"/>
    <property type="molecule type" value="Genomic_DNA"/>
</dbReference>
<evidence type="ECO:0000313" key="1">
    <source>
        <dbReference type="EMBL" id="ODA29876.1"/>
    </source>
</evidence>